<reference evidence="2 3" key="1">
    <citation type="submission" date="2019-09" db="EMBL/GenBank/DDBJ databases">
        <title>Isolation and identification of active actinomycetes.</title>
        <authorList>
            <person name="Yu Z."/>
            <person name="Han C."/>
            <person name="Yu B."/>
        </authorList>
    </citation>
    <scope>NUCLEOTIDE SEQUENCE [LARGE SCALE GENOMIC DNA]</scope>
    <source>
        <strain evidence="2 3">NEAU-H2</strain>
    </source>
</reference>
<dbReference type="Proteomes" id="UP000442990">
    <property type="component" value="Unassembled WGS sequence"/>
</dbReference>
<evidence type="ECO:0000256" key="1">
    <source>
        <dbReference type="SAM" id="MobiDB-lite"/>
    </source>
</evidence>
<evidence type="ECO:0000313" key="3">
    <source>
        <dbReference type="Proteomes" id="UP000442990"/>
    </source>
</evidence>
<organism evidence="2 3">
    <name type="scientific">Streptomyces triticiradicis</name>
    <dbReference type="NCBI Taxonomy" id="2651189"/>
    <lineage>
        <taxon>Bacteria</taxon>
        <taxon>Bacillati</taxon>
        <taxon>Actinomycetota</taxon>
        <taxon>Actinomycetes</taxon>
        <taxon>Kitasatosporales</taxon>
        <taxon>Streptomycetaceae</taxon>
        <taxon>Streptomyces</taxon>
    </lineage>
</organism>
<protein>
    <submittedName>
        <fullName evidence="2">Uncharacterized protein</fullName>
    </submittedName>
</protein>
<dbReference type="AlphaFoldDB" id="A0A7J5D8A0"/>
<keyword evidence="3" id="KW-1185">Reference proteome</keyword>
<feature type="region of interest" description="Disordered" evidence="1">
    <location>
        <begin position="1"/>
        <end position="98"/>
    </location>
</feature>
<proteinExistence type="predicted"/>
<sequence length="122" mass="11719">MLAALALITGCSGDDTGNSSGTDGRQAPGVSAGSGLPGSSDATEGGGTSDVPDGSDDQGEADPGHADPAGQCVAAILANPDGGVPGECEGLSPEQQDEVKDALEISGELDQKGRDAARGLIG</sequence>
<dbReference type="RefSeq" id="WP_151473342.1">
    <property type="nucleotide sequence ID" value="NZ_WBKG01000038.1"/>
</dbReference>
<name>A0A7J5D8A0_9ACTN</name>
<accession>A0A7J5D8A0</accession>
<comment type="caution">
    <text evidence="2">The sequence shown here is derived from an EMBL/GenBank/DDBJ whole genome shotgun (WGS) entry which is preliminary data.</text>
</comment>
<evidence type="ECO:0000313" key="2">
    <source>
        <dbReference type="EMBL" id="KAB1980215.1"/>
    </source>
</evidence>
<gene>
    <name evidence="2" type="ORF">F8144_34255</name>
</gene>
<dbReference type="EMBL" id="WBKG01000038">
    <property type="protein sequence ID" value="KAB1980215.1"/>
    <property type="molecule type" value="Genomic_DNA"/>
</dbReference>
<feature type="compositionally biased region" description="Low complexity" evidence="1">
    <location>
        <begin position="9"/>
        <end position="24"/>
    </location>
</feature>